<keyword evidence="3" id="KW-1185">Reference proteome</keyword>
<feature type="region of interest" description="Disordered" evidence="1">
    <location>
        <begin position="47"/>
        <end position="74"/>
    </location>
</feature>
<reference evidence="2 3" key="1">
    <citation type="journal article" date="2016" name="Mol. Biol. Evol.">
        <title>Comparative Genomics of Early-Diverging Mushroom-Forming Fungi Provides Insights into the Origins of Lignocellulose Decay Capabilities.</title>
        <authorList>
            <person name="Nagy L.G."/>
            <person name="Riley R."/>
            <person name="Tritt A."/>
            <person name="Adam C."/>
            <person name="Daum C."/>
            <person name="Floudas D."/>
            <person name="Sun H."/>
            <person name="Yadav J.S."/>
            <person name="Pangilinan J."/>
            <person name="Larsson K.H."/>
            <person name="Matsuura K."/>
            <person name="Barry K."/>
            <person name="Labutti K."/>
            <person name="Kuo R."/>
            <person name="Ohm R.A."/>
            <person name="Bhattacharya S.S."/>
            <person name="Shirouzu T."/>
            <person name="Yoshinaga Y."/>
            <person name="Martin F.M."/>
            <person name="Grigoriev I.V."/>
            <person name="Hibbett D.S."/>
        </authorList>
    </citation>
    <scope>NUCLEOTIDE SEQUENCE [LARGE SCALE GENOMIC DNA]</scope>
    <source>
        <strain evidence="2 3">TUFC12733</strain>
    </source>
</reference>
<accession>A0A167KS07</accession>
<evidence type="ECO:0000313" key="2">
    <source>
        <dbReference type="EMBL" id="KZO94942.1"/>
    </source>
</evidence>
<evidence type="ECO:0000256" key="1">
    <source>
        <dbReference type="SAM" id="MobiDB-lite"/>
    </source>
</evidence>
<name>A0A167KS07_CALVF</name>
<protein>
    <submittedName>
        <fullName evidence="2">Uncharacterized protein</fullName>
    </submittedName>
</protein>
<proteinExistence type="predicted"/>
<organism evidence="2 3">
    <name type="scientific">Calocera viscosa (strain TUFC12733)</name>
    <dbReference type="NCBI Taxonomy" id="1330018"/>
    <lineage>
        <taxon>Eukaryota</taxon>
        <taxon>Fungi</taxon>
        <taxon>Dikarya</taxon>
        <taxon>Basidiomycota</taxon>
        <taxon>Agaricomycotina</taxon>
        <taxon>Dacrymycetes</taxon>
        <taxon>Dacrymycetales</taxon>
        <taxon>Dacrymycetaceae</taxon>
        <taxon>Calocera</taxon>
    </lineage>
</organism>
<dbReference type="Proteomes" id="UP000076738">
    <property type="component" value="Unassembled WGS sequence"/>
</dbReference>
<dbReference type="AlphaFoldDB" id="A0A167KS07"/>
<sequence length="74" mass="8551">MALFLTADRRAARASAAIPMMASAAQTRAKNFMLHQRKTYRAQRKIEKVRTVSRPSSRYPKRPLYKTSPISQER</sequence>
<gene>
    <name evidence="2" type="ORF">CALVIDRAFT_194432</name>
</gene>
<dbReference type="EMBL" id="KV417292">
    <property type="protein sequence ID" value="KZO94942.1"/>
    <property type="molecule type" value="Genomic_DNA"/>
</dbReference>
<evidence type="ECO:0000313" key="3">
    <source>
        <dbReference type="Proteomes" id="UP000076738"/>
    </source>
</evidence>